<reference evidence="1 2" key="1">
    <citation type="submission" date="2012-10" db="EMBL/GenBank/DDBJ databases">
        <authorList>
            <person name="Zafar N."/>
            <person name="Inman J."/>
            <person name="Hall N."/>
            <person name="Lorenzi H."/>
            <person name="Caler E."/>
        </authorList>
    </citation>
    <scope>NUCLEOTIDE SEQUENCE [LARGE SCALE GENOMIC DNA]</scope>
    <source>
        <strain evidence="1 2">IP1</strain>
    </source>
</reference>
<dbReference type="AlphaFoldDB" id="A0A0A1UDR9"/>
<dbReference type="RefSeq" id="XP_004261355.1">
    <property type="nucleotide sequence ID" value="XM_004261307.1"/>
</dbReference>
<dbReference type="Proteomes" id="UP000014680">
    <property type="component" value="Unassembled WGS sequence"/>
</dbReference>
<keyword evidence="2" id="KW-1185">Reference proteome</keyword>
<dbReference type="GeneID" id="14893632"/>
<evidence type="ECO:0000313" key="1">
    <source>
        <dbReference type="EMBL" id="ELP94584.1"/>
    </source>
</evidence>
<dbReference type="VEuPathDB" id="AmoebaDB:EIN_497340"/>
<organism evidence="1 2">
    <name type="scientific">Entamoeba invadens IP1</name>
    <dbReference type="NCBI Taxonomy" id="370355"/>
    <lineage>
        <taxon>Eukaryota</taxon>
        <taxon>Amoebozoa</taxon>
        <taxon>Evosea</taxon>
        <taxon>Archamoebae</taxon>
        <taxon>Mastigamoebida</taxon>
        <taxon>Entamoebidae</taxon>
        <taxon>Entamoeba</taxon>
    </lineage>
</organism>
<dbReference type="OrthoDB" id="28775at2759"/>
<dbReference type="EMBL" id="KB206184">
    <property type="protein sequence ID" value="ELP94584.1"/>
    <property type="molecule type" value="Genomic_DNA"/>
</dbReference>
<name>A0A0A1UDR9_ENTIV</name>
<sequence>MALTIGEVLKQTENDEYLEYVKNCISLILSEFETISYKVSERSVLPYETIFQFKTPNRFKIESSDDLMFCLITLLQQIERQITTNSFRFQRVLGVRNCQANFFENISNLKSSGIYFNEKSIPLFLTLLKNVSRISIPDDSQIKNVSLVIVSEFQKKSVEVFWEIVETMSVETLKAFVTTFIDFSYTLQSDEKTLLDVFVGILIMEVPKELKQLLYPLEDDFLIVQALKRLENFSLFSCVVPPNDKVRESPMIDNPSLSRPRSATKTIGSIVKYQYICTEITSTFQILSDFLERNGVKEFVKKCGASGLKESYTYDLLLRILRFDPSDVSYLQSCADTLVLANPDVHLRQSGDIFVIEINNKIAPQISFDFFNPLMLLLTQKHQQNLFEMYVTLCRANDFPLFCGKGVDGWKVEVLLNQEILINMCALATKTPSLITLIITFLWLRVKSKRVVPPHPINKRVVLFLRSFSNTSTVCAKTVWRLLAEYQYIDETLTTEFYKTAK</sequence>
<dbReference type="KEGG" id="eiv:EIN_497340"/>
<protein>
    <submittedName>
        <fullName evidence="1">Uncharacterized protein</fullName>
    </submittedName>
</protein>
<evidence type="ECO:0000313" key="2">
    <source>
        <dbReference type="Proteomes" id="UP000014680"/>
    </source>
</evidence>
<dbReference type="OMA" id="FLWLRIN"/>
<accession>A0A0A1UDR9</accession>
<proteinExistence type="predicted"/>
<gene>
    <name evidence="1" type="ORF">EIN_497340</name>
</gene>